<evidence type="ECO:0000256" key="3">
    <source>
        <dbReference type="ARBA" id="ARBA00022643"/>
    </source>
</evidence>
<dbReference type="GO" id="GO:0010181">
    <property type="term" value="F:FMN binding"/>
    <property type="evidence" value="ECO:0007669"/>
    <property type="project" value="InterPro"/>
</dbReference>
<keyword evidence="8" id="KW-1185">Reference proteome</keyword>
<evidence type="ECO:0000256" key="1">
    <source>
        <dbReference type="ARBA" id="ARBA00001917"/>
    </source>
</evidence>
<keyword evidence="2" id="KW-0285">Flavoprotein</keyword>
<dbReference type="PANTHER" id="PTHR43303">
    <property type="entry name" value="NADPH DEHYDROGENASE C23G7.10C-RELATED"/>
    <property type="match status" value="1"/>
</dbReference>
<dbReference type="PANTHER" id="PTHR43303:SF4">
    <property type="entry name" value="NADPH DEHYDROGENASE C23G7.10C-RELATED"/>
    <property type="match status" value="1"/>
</dbReference>
<accession>A0A4Z0D7A5</accession>
<dbReference type="CDD" id="cd02932">
    <property type="entry name" value="OYE_YqiM_FMN"/>
    <property type="match status" value="1"/>
</dbReference>
<evidence type="ECO:0000256" key="4">
    <source>
        <dbReference type="ARBA" id="ARBA00022857"/>
    </source>
</evidence>
<organism evidence="7 8">
    <name type="scientific">Soehngenia longivitae</name>
    <dbReference type="NCBI Taxonomy" id="2562294"/>
    <lineage>
        <taxon>Bacteria</taxon>
        <taxon>Bacillati</taxon>
        <taxon>Bacillota</taxon>
        <taxon>Tissierellia</taxon>
        <taxon>Tissierellales</taxon>
        <taxon>Tissierellaceae</taxon>
        <taxon>Soehngenia</taxon>
    </lineage>
</organism>
<comment type="caution">
    <text evidence="7">The sequence shown here is derived from an EMBL/GenBank/DDBJ whole genome shotgun (WGS) entry which is preliminary data.</text>
</comment>
<dbReference type="NCBIfam" id="NF010047">
    <property type="entry name" value="PRK13523.1"/>
    <property type="match status" value="1"/>
</dbReference>
<gene>
    <name evidence="7" type="primary">namA</name>
    <name evidence="7" type="ORF">E4100_04065</name>
</gene>
<dbReference type="Gene3D" id="3.20.20.70">
    <property type="entry name" value="Aldolase class I"/>
    <property type="match status" value="1"/>
</dbReference>
<dbReference type="AlphaFoldDB" id="A0A4Z0D7A5"/>
<dbReference type="InterPro" id="IPR013785">
    <property type="entry name" value="Aldolase_TIM"/>
</dbReference>
<dbReference type="Proteomes" id="UP000298381">
    <property type="component" value="Unassembled WGS sequence"/>
</dbReference>
<dbReference type="EC" id="1.6.99.1" evidence="7"/>
<comment type="cofactor">
    <cofactor evidence="1">
        <name>FMN</name>
        <dbReference type="ChEBI" id="CHEBI:58210"/>
    </cofactor>
</comment>
<evidence type="ECO:0000256" key="2">
    <source>
        <dbReference type="ARBA" id="ARBA00022630"/>
    </source>
</evidence>
<keyword evidence="4" id="KW-0521">NADP</keyword>
<evidence type="ECO:0000313" key="7">
    <source>
        <dbReference type="EMBL" id="TFZ40739.1"/>
    </source>
</evidence>
<dbReference type="InterPro" id="IPR044152">
    <property type="entry name" value="YqjM-like"/>
</dbReference>
<sequence>MLTFQPIKISNLSLKNRIVMPPMCMYSSDDSGFVNEFHKVHYISRAIGGVGLIIQEATSVEKRGRISENDLGIWEDDQVEGLKELVSGIKKHDSKVAIQLAHAGRKCGVKNEDIISCSPINFNDDYKVAREMTIDDIKTVVESFKLAAIRALEADYDALEIHAAHGYLIHQFLSPITNHRSDEYGGSLTNRVKLLKEILISVHQVWPNDRPIILRVSASDYVKDGIDVYMMKDIINQIKDLIDIVHVSSGGLVLAHINIFPGYQVKFAEYLKIETGLPTIAVGLITNIEQVEEILGNNRADLVALGRELLRNPNWVLNNANSSDVKIQYPPQYLRAYK</sequence>
<keyword evidence="3" id="KW-0288">FMN</keyword>
<dbReference type="OrthoDB" id="9772736at2"/>
<reference evidence="7 8" key="1">
    <citation type="submission" date="2019-03" db="EMBL/GenBank/DDBJ databases">
        <title>Draft genome sequence data and analysis of a Fermenting Bacterium, Soehngenia longevitae strain 1933PT, isolated from petroleum reservoir in Azerbaijan.</title>
        <authorList>
            <person name="Grouzdev D.S."/>
            <person name="Bidzhieva S.K."/>
            <person name="Sokolova D.S."/>
            <person name="Tourova T.P."/>
            <person name="Poltaraus A.B."/>
            <person name="Nazina T.N."/>
        </authorList>
    </citation>
    <scope>NUCLEOTIDE SEQUENCE [LARGE SCALE GENOMIC DNA]</scope>
    <source>
        <strain evidence="7 8">1933P</strain>
    </source>
</reference>
<dbReference type="GO" id="GO:0050661">
    <property type="term" value="F:NADP binding"/>
    <property type="evidence" value="ECO:0007669"/>
    <property type="project" value="InterPro"/>
</dbReference>
<dbReference type="EMBL" id="SRIB01000004">
    <property type="protein sequence ID" value="TFZ40739.1"/>
    <property type="molecule type" value="Genomic_DNA"/>
</dbReference>
<name>A0A4Z0D7A5_9FIRM</name>
<evidence type="ECO:0000256" key="5">
    <source>
        <dbReference type="ARBA" id="ARBA00023002"/>
    </source>
</evidence>
<keyword evidence="5 7" id="KW-0560">Oxidoreductase</keyword>
<dbReference type="GO" id="GO:0003959">
    <property type="term" value="F:NADPH dehydrogenase activity"/>
    <property type="evidence" value="ECO:0007669"/>
    <property type="project" value="UniProtKB-EC"/>
</dbReference>
<dbReference type="RefSeq" id="WP_135270765.1">
    <property type="nucleotide sequence ID" value="NZ_SRIB01000004.1"/>
</dbReference>
<proteinExistence type="predicted"/>
<evidence type="ECO:0000259" key="6">
    <source>
        <dbReference type="Pfam" id="PF00724"/>
    </source>
</evidence>
<dbReference type="InterPro" id="IPR001155">
    <property type="entry name" value="OxRdtase_FMN_N"/>
</dbReference>
<feature type="domain" description="NADH:flavin oxidoreductase/NADH oxidase N-terminal" evidence="6">
    <location>
        <begin position="4"/>
        <end position="316"/>
    </location>
</feature>
<dbReference type="SUPFAM" id="SSF51395">
    <property type="entry name" value="FMN-linked oxidoreductases"/>
    <property type="match status" value="1"/>
</dbReference>
<evidence type="ECO:0000313" key="8">
    <source>
        <dbReference type="Proteomes" id="UP000298381"/>
    </source>
</evidence>
<dbReference type="Pfam" id="PF00724">
    <property type="entry name" value="Oxidored_FMN"/>
    <property type="match status" value="1"/>
</dbReference>
<protein>
    <submittedName>
        <fullName evidence="7">NADPH dehydrogenase NamA</fullName>
        <ecNumber evidence="7">1.6.99.1</ecNumber>
    </submittedName>
</protein>